<evidence type="ECO:0000259" key="3">
    <source>
        <dbReference type="Pfam" id="PF24883"/>
    </source>
</evidence>
<feature type="coiled-coil region" evidence="2">
    <location>
        <begin position="25"/>
        <end position="59"/>
    </location>
</feature>
<dbReference type="Pfam" id="PF24883">
    <property type="entry name" value="NPHP3_N"/>
    <property type="match status" value="1"/>
</dbReference>
<name>A0A2K0UN50_GIBNY</name>
<dbReference type="PANTHER" id="PTHR10039">
    <property type="entry name" value="AMELOGENIN"/>
    <property type="match status" value="1"/>
</dbReference>
<gene>
    <name evidence="4" type="ORF">FNYG_14999</name>
</gene>
<evidence type="ECO:0000256" key="2">
    <source>
        <dbReference type="SAM" id="Coils"/>
    </source>
</evidence>
<accession>A0A2K0UN50</accession>
<dbReference type="AlphaFoldDB" id="A0A2K0UN50"/>
<protein>
    <recommendedName>
        <fullName evidence="3">Nephrocystin 3-like N-terminal domain-containing protein</fullName>
    </recommendedName>
</protein>
<sequence>MAEALGVASSVIAVVDLSAKVFSLCLQCSQEVKNAKDDIERLRKEVAAFQDTTKELKALIEGPRGRGLKASRRLVSAIEDGHSTLGKVEQRLRPSTGRKAMSRFGMRALKWPFESKDIEGTIEKLERCRGNISLVLNIDQTVILQNVDDRTTLHQLPIAHGASFDSKAEEHNPTCLPNTREELLKEIDRWIDDPKSKTIFWLNGMAGTGKSTIARTVAHSRSKRGDLGASFFIKRGEIDRGNLNKLMSTLAYQLALSIPGVTFFIKKALDANPAIVGKSVKEQFEKLIQEPLSEAAATATTPSPVVMVIDALDECDQEADIRLLINIFSQAKPLRPHLRVFLTSRPELPIRLGFSEVQGSYQDLVLHEIPAQIVEHDIVVFLNDEFEKIRHDFNMTVGDERKLPLDWPGRPTVQSLAQMAVPLFIFAATICRFIGDRKRDSPPMQLRKVLDYESKSRVSQLDRTYGPVLRSLITDISEDDKKQIIKDFKMIIGSIIILANPLSVWALSQLLEVDPDMVDNRLDTLHSVLSIPPIRKAPRNTVCVSCVALCTRTYAAYLSQGRADLRWKV</sequence>
<keyword evidence="5" id="KW-1185">Reference proteome</keyword>
<dbReference type="Proteomes" id="UP000236664">
    <property type="component" value="Unassembled WGS sequence"/>
</dbReference>
<evidence type="ECO:0000313" key="4">
    <source>
        <dbReference type="EMBL" id="PNP59217.1"/>
    </source>
</evidence>
<dbReference type="PANTHER" id="PTHR10039:SF17">
    <property type="entry name" value="FUNGAL STAND N-TERMINAL GOODBYE DOMAIN-CONTAINING PROTEIN-RELATED"/>
    <property type="match status" value="1"/>
</dbReference>
<reference evidence="4 5" key="1">
    <citation type="submission" date="2017-06" db="EMBL/GenBank/DDBJ databases">
        <title>Genome of Fusarium nygamai isolate CS10214.</title>
        <authorList>
            <person name="Gardiner D.M."/>
            <person name="Obanor F."/>
            <person name="Kazan K."/>
        </authorList>
    </citation>
    <scope>NUCLEOTIDE SEQUENCE [LARGE SCALE GENOMIC DNA]</scope>
    <source>
        <strain evidence="4 5">CS10214</strain>
    </source>
</reference>
<evidence type="ECO:0000313" key="5">
    <source>
        <dbReference type="Proteomes" id="UP000236664"/>
    </source>
</evidence>
<dbReference type="Gene3D" id="3.40.50.300">
    <property type="entry name" value="P-loop containing nucleotide triphosphate hydrolases"/>
    <property type="match status" value="1"/>
</dbReference>
<dbReference type="EMBL" id="MTQA01000443">
    <property type="protein sequence ID" value="PNP59217.1"/>
    <property type="molecule type" value="Genomic_DNA"/>
</dbReference>
<feature type="domain" description="Nephrocystin 3-like N-terminal" evidence="3">
    <location>
        <begin position="182"/>
        <end position="345"/>
    </location>
</feature>
<dbReference type="InterPro" id="IPR056884">
    <property type="entry name" value="NPHP3-like_N"/>
</dbReference>
<evidence type="ECO:0000256" key="1">
    <source>
        <dbReference type="ARBA" id="ARBA00022737"/>
    </source>
</evidence>
<dbReference type="InterPro" id="IPR027417">
    <property type="entry name" value="P-loop_NTPase"/>
</dbReference>
<keyword evidence="1" id="KW-0677">Repeat</keyword>
<keyword evidence="2" id="KW-0175">Coiled coil</keyword>
<organism evidence="4 5">
    <name type="scientific">Gibberella nygamai</name>
    <name type="common">Bean root rot disease fungus</name>
    <name type="synonym">Fusarium nygamai</name>
    <dbReference type="NCBI Taxonomy" id="42673"/>
    <lineage>
        <taxon>Eukaryota</taxon>
        <taxon>Fungi</taxon>
        <taxon>Dikarya</taxon>
        <taxon>Ascomycota</taxon>
        <taxon>Pezizomycotina</taxon>
        <taxon>Sordariomycetes</taxon>
        <taxon>Hypocreomycetidae</taxon>
        <taxon>Hypocreales</taxon>
        <taxon>Nectriaceae</taxon>
        <taxon>Fusarium</taxon>
        <taxon>Fusarium fujikuroi species complex</taxon>
    </lineage>
</organism>
<proteinExistence type="predicted"/>
<dbReference type="OrthoDB" id="538223at2759"/>
<comment type="caution">
    <text evidence="4">The sequence shown here is derived from an EMBL/GenBank/DDBJ whole genome shotgun (WGS) entry which is preliminary data.</text>
</comment>
<dbReference type="SUPFAM" id="SSF52540">
    <property type="entry name" value="P-loop containing nucleoside triphosphate hydrolases"/>
    <property type="match status" value="1"/>
</dbReference>
<dbReference type="STRING" id="42673.A0A2K0UN50"/>